<evidence type="ECO:0000256" key="2">
    <source>
        <dbReference type="ARBA" id="ARBA00022454"/>
    </source>
</evidence>
<dbReference type="GO" id="GO:0031262">
    <property type="term" value="C:Ndc80 complex"/>
    <property type="evidence" value="ECO:0007669"/>
    <property type="project" value="UniProtKB-UniRule"/>
</dbReference>
<dbReference type="Proteomes" id="UP001367676">
    <property type="component" value="Unassembled WGS sequence"/>
</dbReference>
<dbReference type="EMBL" id="JBBCAQ010000002">
    <property type="protein sequence ID" value="KAK7605309.1"/>
    <property type="molecule type" value="Genomic_DNA"/>
</dbReference>
<gene>
    <name evidence="14" type="ORF">V9T40_007167</name>
</gene>
<keyword evidence="6 11" id="KW-0175">Coiled coil</keyword>
<comment type="subcellular location">
    <subcellularLocation>
        <location evidence="10">Chromosome</location>
        <location evidence="10">Centromere</location>
        <location evidence="10">Kinetochore</location>
    </subcellularLocation>
    <subcellularLocation>
        <location evidence="10">Nucleus</location>
    </subcellularLocation>
</comment>
<sequence length="599" mass="69267">MKKSSLGRRSSIASQGRPSFADKNISRMLQSDGRKSFIPKPCLGGGRSGRASSVEREQTSSGVRKEPPQSTLRRSKSHLSLDVGRTSTPCYTPVQFNARSTGSMYRNQVSEGGRSSSVGGLKSAKKESRPITEKSFQYGAQQKIQDFFMSRAPDLLDKGSIKPMTTGMFADLVNFLIQPFEKMITINRSNPMDGVLALCKSYNYKGKAEKSWLRTVNTPHSWPHVVSFLVWLVELNQVATNFNLFEAMYPEPDEGDMEINDYDFKCLVPHLLRGYNVVHRQKPAGSDEEEMKQFLSEHKKQLNVDESEKENLSRKYADLQKELNNSEDEADIEKLEAMEKEAQWLKDSIKKHKEEMYEHEEVIRNSKERNEKKDRSFEQLEIYIEELKENKKQLEAIVSAQQISPEEKQRMQSRIATLQSEIQNLNDEQSIYRDEVYKVDLRLVGLRNAYKKEVNEFNKMVTLNLVAIPELKNLMIDDSFIMCMDAPDAVERFVQLDKDLVDLKARLKVLENQIEVVGEELKSRNRKKEDDLQLLQDRFEKLRNEYSQLETEMALLKKQHDKEQKKISVTEFQNKIKGEKEADMEKLSEDKELKAIEEK</sequence>
<feature type="compositionally biased region" description="Low complexity" evidence="12">
    <location>
        <begin position="109"/>
        <end position="120"/>
    </location>
</feature>
<keyword evidence="8 10" id="KW-0131">Cell cycle</keyword>
<proteinExistence type="inferred from homology"/>
<evidence type="ECO:0000256" key="10">
    <source>
        <dbReference type="RuleBase" id="RU368072"/>
    </source>
</evidence>
<dbReference type="InterPro" id="IPR005550">
    <property type="entry name" value="Kinetochore_Ndc80"/>
</dbReference>
<evidence type="ECO:0000256" key="12">
    <source>
        <dbReference type="SAM" id="MobiDB-lite"/>
    </source>
</evidence>
<dbReference type="InterPro" id="IPR038273">
    <property type="entry name" value="Ndc80_sf"/>
</dbReference>
<dbReference type="GO" id="GO:0051315">
    <property type="term" value="P:attachment of mitotic spindle microtubules to kinetochore"/>
    <property type="evidence" value="ECO:0007669"/>
    <property type="project" value="UniProtKB-UniRule"/>
</dbReference>
<evidence type="ECO:0000256" key="5">
    <source>
        <dbReference type="ARBA" id="ARBA00022838"/>
    </source>
</evidence>
<keyword evidence="9 10" id="KW-0137">Centromere</keyword>
<feature type="region of interest" description="Disordered" evidence="12">
    <location>
        <begin position="102"/>
        <end position="133"/>
    </location>
</feature>
<comment type="function">
    <text evidence="10">Acts as a component of the essential kinetochore-associated NDC80 complex, which is required for chromosome segregation and spindle checkpoint activity.</text>
</comment>
<feature type="compositionally biased region" description="Basic and acidic residues" evidence="12">
    <location>
        <begin position="53"/>
        <end position="67"/>
    </location>
</feature>
<dbReference type="PANTHER" id="PTHR10643">
    <property type="entry name" value="KINETOCHORE PROTEIN NDC80"/>
    <property type="match status" value="1"/>
</dbReference>
<comment type="caution">
    <text evidence="14">The sequence shown here is derived from an EMBL/GenBank/DDBJ whole genome shotgun (WGS) entry which is preliminary data.</text>
</comment>
<evidence type="ECO:0000256" key="8">
    <source>
        <dbReference type="ARBA" id="ARBA00023306"/>
    </source>
</evidence>
<keyword evidence="2 10" id="KW-0158">Chromosome</keyword>
<feature type="compositionally biased region" description="Polar residues" evidence="12">
    <location>
        <begin position="7"/>
        <end position="17"/>
    </location>
</feature>
<dbReference type="Pfam" id="PF03801">
    <property type="entry name" value="Ndc80_HEC"/>
    <property type="match status" value="1"/>
</dbReference>
<dbReference type="PANTHER" id="PTHR10643:SF2">
    <property type="entry name" value="KINETOCHORE PROTEIN NDC80 HOMOLOG"/>
    <property type="match status" value="1"/>
</dbReference>
<feature type="coiled-coil region" evidence="11">
    <location>
        <begin position="295"/>
        <end position="435"/>
    </location>
</feature>
<evidence type="ECO:0000256" key="6">
    <source>
        <dbReference type="ARBA" id="ARBA00023054"/>
    </source>
</evidence>
<dbReference type="AlphaFoldDB" id="A0AAN9U3A0"/>
<evidence type="ECO:0000313" key="15">
    <source>
        <dbReference type="Proteomes" id="UP001367676"/>
    </source>
</evidence>
<evidence type="ECO:0000259" key="13">
    <source>
        <dbReference type="Pfam" id="PF03801"/>
    </source>
</evidence>
<keyword evidence="4 10" id="KW-0498">Mitosis</keyword>
<dbReference type="Gene3D" id="1.10.418.30">
    <property type="entry name" value="Ncd80 complex, Ncd80 subunit"/>
    <property type="match status" value="1"/>
</dbReference>
<comment type="similarity">
    <text evidence="1 10">Belongs to the NDC80/HEC1 family.</text>
</comment>
<evidence type="ECO:0000256" key="9">
    <source>
        <dbReference type="ARBA" id="ARBA00023328"/>
    </source>
</evidence>
<dbReference type="GO" id="GO:0005634">
    <property type="term" value="C:nucleus"/>
    <property type="evidence" value="ECO:0007669"/>
    <property type="project" value="UniProtKB-SubCell"/>
</dbReference>
<evidence type="ECO:0000256" key="3">
    <source>
        <dbReference type="ARBA" id="ARBA00022618"/>
    </source>
</evidence>
<dbReference type="InterPro" id="IPR055260">
    <property type="entry name" value="Ndc80_CH"/>
</dbReference>
<evidence type="ECO:0000256" key="7">
    <source>
        <dbReference type="ARBA" id="ARBA00023242"/>
    </source>
</evidence>
<evidence type="ECO:0000256" key="4">
    <source>
        <dbReference type="ARBA" id="ARBA00022776"/>
    </source>
</evidence>
<name>A0AAN9U3A0_9HEMI</name>
<feature type="coiled-coil region" evidence="11">
    <location>
        <begin position="493"/>
        <end position="566"/>
    </location>
</feature>
<protein>
    <recommendedName>
        <fullName evidence="10">Kinetochore protein NDC80</fullName>
    </recommendedName>
</protein>
<comment type="subunit">
    <text evidence="10">Component of the NDC80 complex.</text>
</comment>
<feature type="domain" description="Kinetochore protein Ndc80 CH" evidence="13">
    <location>
        <begin position="104"/>
        <end position="240"/>
    </location>
</feature>
<evidence type="ECO:0000256" key="1">
    <source>
        <dbReference type="ARBA" id="ARBA00007050"/>
    </source>
</evidence>
<keyword evidence="15" id="KW-1185">Reference proteome</keyword>
<evidence type="ECO:0000256" key="11">
    <source>
        <dbReference type="SAM" id="Coils"/>
    </source>
</evidence>
<accession>A0AAN9U3A0</accession>
<feature type="region of interest" description="Disordered" evidence="12">
    <location>
        <begin position="1"/>
        <end position="86"/>
    </location>
</feature>
<evidence type="ECO:0000313" key="14">
    <source>
        <dbReference type="EMBL" id="KAK7605309.1"/>
    </source>
</evidence>
<keyword evidence="7 10" id="KW-0539">Nucleus</keyword>
<dbReference type="GO" id="GO:0051301">
    <property type="term" value="P:cell division"/>
    <property type="evidence" value="ECO:0007669"/>
    <property type="project" value="UniProtKB-UniRule"/>
</dbReference>
<reference evidence="14 15" key="1">
    <citation type="submission" date="2024-03" db="EMBL/GenBank/DDBJ databases">
        <title>Adaptation during the transition from Ophiocordyceps entomopathogen to insect associate is accompanied by gene loss and intensified selection.</title>
        <authorList>
            <person name="Ward C.M."/>
            <person name="Onetto C.A."/>
            <person name="Borneman A.R."/>
        </authorList>
    </citation>
    <scope>NUCLEOTIDE SEQUENCE [LARGE SCALE GENOMIC DNA]</scope>
    <source>
        <strain evidence="14">AWRI1</strain>
        <tissue evidence="14">Single Adult Female</tissue>
    </source>
</reference>
<organism evidence="14 15">
    <name type="scientific">Parthenolecanium corni</name>
    <dbReference type="NCBI Taxonomy" id="536013"/>
    <lineage>
        <taxon>Eukaryota</taxon>
        <taxon>Metazoa</taxon>
        <taxon>Ecdysozoa</taxon>
        <taxon>Arthropoda</taxon>
        <taxon>Hexapoda</taxon>
        <taxon>Insecta</taxon>
        <taxon>Pterygota</taxon>
        <taxon>Neoptera</taxon>
        <taxon>Paraneoptera</taxon>
        <taxon>Hemiptera</taxon>
        <taxon>Sternorrhyncha</taxon>
        <taxon>Coccoidea</taxon>
        <taxon>Coccidae</taxon>
        <taxon>Parthenolecanium</taxon>
    </lineage>
</organism>
<keyword evidence="3 10" id="KW-0132">Cell division</keyword>
<keyword evidence="5 10" id="KW-0995">Kinetochore</keyword>